<name>A0A1F7I278_9BACT</name>
<gene>
    <name evidence="1" type="ORF">A3F03_02760</name>
</gene>
<comment type="caution">
    <text evidence="1">The sequence shown here is derived from an EMBL/GenBank/DDBJ whole genome shotgun (WGS) entry which is preliminary data.</text>
</comment>
<dbReference type="InterPro" id="IPR038765">
    <property type="entry name" value="Papain-like_cys_pep_sf"/>
</dbReference>
<dbReference type="Proteomes" id="UP000176803">
    <property type="component" value="Unassembled WGS sequence"/>
</dbReference>
<reference evidence="1 2" key="1">
    <citation type="journal article" date="2016" name="Nat. Commun.">
        <title>Thousands of microbial genomes shed light on interconnected biogeochemical processes in an aquifer system.</title>
        <authorList>
            <person name="Anantharaman K."/>
            <person name="Brown C.T."/>
            <person name="Hug L.A."/>
            <person name="Sharon I."/>
            <person name="Castelle C.J."/>
            <person name="Probst A.J."/>
            <person name="Thomas B.C."/>
            <person name="Singh A."/>
            <person name="Wilkins M.J."/>
            <person name="Karaoz U."/>
            <person name="Brodie E.L."/>
            <person name="Williams K.H."/>
            <person name="Hubbard S.S."/>
            <person name="Banfield J.F."/>
        </authorList>
    </citation>
    <scope>NUCLEOTIDE SEQUENCE [LARGE SCALE GENOMIC DNA]</scope>
</reference>
<proteinExistence type="predicted"/>
<protein>
    <recommendedName>
        <fullName evidence="3">NlpC/P60 domain-containing protein</fullName>
    </recommendedName>
</protein>
<evidence type="ECO:0000313" key="2">
    <source>
        <dbReference type="Proteomes" id="UP000176803"/>
    </source>
</evidence>
<organism evidence="1 2">
    <name type="scientific">Candidatus Roizmanbacteria bacterium RIFCSPHIGHO2_12_FULL_41_11</name>
    <dbReference type="NCBI Taxonomy" id="1802052"/>
    <lineage>
        <taxon>Bacteria</taxon>
        <taxon>Candidatus Roizmaniibacteriota</taxon>
    </lineage>
</organism>
<dbReference type="SUPFAM" id="SSF54001">
    <property type="entry name" value="Cysteine proteinases"/>
    <property type="match status" value="1"/>
</dbReference>
<sequence length="168" mass="18982">MTTLNETLIPYKPNRNPDTIPVEEVFANPEAGTNCELLVHAIVSARGFELPRFRSSDLYEDTNYTNPVEGISQVQTGDIIGLCSSDKKGFRGIHVAMVWIDGKNINVVHNARHEGFVKIQPIEEAMQYPEHARIAWIKRPIRENRALLRTGQLRELGFGYLARDGDSH</sequence>
<dbReference type="AlphaFoldDB" id="A0A1F7I278"/>
<dbReference type="EMBL" id="MGAC01000040">
    <property type="protein sequence ID" value="OGK37481.1"/>
    <property type="molecule type" value="Genomic_DNA"/>
</dbReference>
<evidence type="ECO:0000313" key="1">
    <source>
        <dbReference type="EMBL" id="OGK37481.1"/>
    </source>
</evidence>
<dbReference type="Gene3D" id="3.90.1720.10">
    <property type="entry name" value="endopeptidase domain like (from Nostoc punctiforme)"/>
    <property type="match status" value="1"/>
</dbReference>
<accession>A0A1F7I278</accession>
<evidence type="ECO:0008006" key="3">
    <source>
        <dbReference type="Google" id="ProtNLM"/>
    </source>
</evidence>